<dbReference type="RefSeq" id="WP_066256999.1">
    <property type="nucleotide sequence ID" value="NZ_VSKL01000001.1"/>
</dbReference>
<sequence>MISIITAFRGLFWKLKKDGNQYSLEERRVTLVIYTIIVLPVYALHGLIIYITQFLEFLVDVESKRLTVSRDLTKKEEKLIKIELLKK</sequence>
<evidence type="ECO:0000256" key="1">
    <source>
        <dbReference type="SAM" id="Phobius"/>
    </source>
</evidence>
<dbReference type="OrthoDB" id="10009201at2"/>
<evidence type="ECO:0000313" key="2">
    <source>
        <dbReference type="EMBL" id="TYB74566.1"/>
    </source>
</evidence>
<accession>A0A5D0R101</accession>
<dbReference type="EMBL" id="VSKL01000001">
    <property type="protein sequence ID" value="TYB74566.1"/>
    <property type="molecule type" value="Genomic_DNA"/>
</dbReference>
<name>A0A5D0R101_9FLAO</name>
<keyword evidence="1" id="KW-1133">Transmembrane helix</keyword>
<keyword evidence="1" id="KW-0472">Membrane</keyword>
<dbReference type="AlphaFoldDB" id="A0A5D0R101"/>
<comment type="caution">
    <text evidence="2">The sequence shown here is derived from an EMBL/GenBank/DDBJ whole genome shotgun (WGS) entry which is preliminary data.</text>
</comment>
<keyword evidence="1" id="KW-0812">Transmembrane</keyword>
<reference evidence="2 3" key="1">
    <citation type="submission" date="2019-08" db="EMBL/GenBank/DDBJ databases">
        <title>Genomes of Antarctic Bizionia species.</title>
        <authorList>
            <person name="Bowman J.P."/>
        </authorList>
    </citation>
    <scope>NUCLEOTIDE SEQUENCE [LARGE SCALE GENOMIC DNA]</scope>
    <source>
        <strain evidence="2 3">APA-1</strain>
    </source>
</reference>
<dbReference type="Proteomes" id="UP000324358">
    <property type="component" value="Unassembled WGS sequence"/>
</dbReference>
<proteinExistence type="predicted"/>
<protein>
    <submittedName>
        <fullName evidence="2">Uncharacterized protein</fullName>
    </submittedName>
</protein>
<gene>
    <name evidence="2" type="ORF">ES675_00020</name>
</gene>
<keyword evidence="3" id="KW-1185">Reference proteome</keyword>
<feature type="transmembrane region" description="Helical" evidence="1">
    <location>
        <begin position="31"/>
        <end position="51"/>
    </location>
</feature>
<evidence type="ECO:0000313" key="3">
    <source>
        <dbReference type="Proteomes" id="UP000324358"/>
    </source>
</evidence>
<organism evidence="2 3">
    <name type="scientific">Bizionia algoritergicola</name>
    <dbReference type="NCBI Taxonomy" id="291187"/>
    <lineage>
        <taxon>Bacteria</taxon>
        <taxon>Pseudomonadati</taxon>
        <taxon>Bacteroidota</taxon>
        <taxon>Flavobacteriia</taxon>
        <taxon>Flavobacteriales</taxon>
        <taxon>Flavobacteriaceae</taxon>
        <taxon>Bizionia</taxon>
    </lineage>
</organism>